<proteinExistence type="predicted"/>
<feature type="compositionally biased region" description="Polar residues" evidence="14">
    <location>
        <begin position="1233"/>
        <end position="1242"/>
    </location>
</feature>
<name>A0AAN9VBC9_9ORTH</name>
<feature type="region of interest" description="Disordered" evidence="14">
    <location>
        <begin position="533"/>
        <end position="622"/>
    </location>
</feature>
<feature type="compositionally biased region" description="Basic and acidic residues" evidence="14">
    <location>
        <begin position="699"/>
        <end position="708"/>
    </location>
</feature>
<dbReference type="InterPro" id="IPR000253">
    <property type="entry name" value="FHA_dom"/>
</dbReference>
<feature type="compositionally biased region" description="Basic and acidic residues" evidence="14">
    <location>
        <begin position="997"/>
        <end position="1013"/>
    </location>
</feature>
<feature type="compositionally biased region" description="Basic and acidic residues" evidence="14">
    <location>
        <begin position="1123"/>
        <end position="1141"/>
    </location>
</feature>
<evidence type="ECO:0000256" key="11">
    <source>
        <dbReference type="ARBA" id="ARBA00023306"/>
    </source>
</evidence>
<feature type="compositionally biased region" description="Polar residues" evidence="14">
    <location>
        <begin position="1514"/>
        <end position="1524"/>
    </location>
</feature>
<evidence type="ECO:0000256" key="5">
    <source>
        <dbReference type="ARBA" id="ARBA00022499"/>
    </source>
</evidence>
<feature type="compositionally biased region" description="Basic and acidic residues" evidence="14">
    <location>
        <begin position="828"/>
        <end position="837"/>
    </location>
</feature>
<feature type="compositionally biased region" description="Basic and acidic residues" evidence="14">
    <location>
        <begin position="387"/>
        <end position="399"/>
    </location>
</feature>
<keyword evidence="6" id="KW-0677">Repeat</keyword>
<dbReference type="Proteomes" id="UP001378592">
    <property type="component" value="Unassembled WGS sequence"/>
</dbReference>
<feature type="compositionally biased region" description="Low complexity" evidence="14">
    <location>
        <begin position="968"/>
        <end position="977"/>
    </location>
</feature>
<feature type="compositionally biased region" description="Polar residues" evidence="14">
    <location>
        <begin position="1930"/>
        <end position="1945"/>
    </location>
</feature>
<evidence type="ECO:0000256" key="14">
    <source>
        <dbReference type="SAM" id="MobiDB-lite"/>
    </source>
</evidence>
<dbReference type="EMBL" id="JAZDUA010000400">
    <property type="protein sequence ID" value="KAK7793145.1"/>
    <property type="molecule type" value="Genomic_DNA"/>
</dbReference>
<dbReference type="InterPro" id="IPR036420">
    <property type="entry name" value="BRCT_dom_sf"/>
</dbReference>
<feature type="compositionally biased region" description="Basic and acidic residues" evidence="14">
    <location>
        <begin position="762"/>
        <end position="778"/>
    </location>
</feature>
<feature type="compositionally biased region" description="Basic and acidic residues" evidence="14">
    <location>
        <begin position="638"/>
        <end position="654"/>
    </location>
</feature>
<feature type="compositionally biased region" description="Basic and acidic residues" evidence="14">
    <location>
        <begin position="1284"/>
        <end position="1297"/>
    </location>
</feature>
<feature type="compositionally biased region" description="Basic and acidic residues" evidence="14">
    <location>
        <begin position="1539"/>
        <end position="1553"/>
    </location>
</feature>
<feature type="compositionally biased region" description="Polar residues" evidence="14">
    <location>
        <begin position="290"/>
        <end position="299"/>
    </location>
</feature>
<feature type="region of interest" description="Disordered" evidence="14">
    <location>
        <begin position="1693"/>
        <end position="1953"/>
    </location>
</feature>
<dbReference type="CDD" id="cd18432">
    <property type="entry name" value="BRCT_PAXIP1_rpt6_like"/>
    <property type="match status" value="1"/>
</dbReference>
<dbReference type="SMART" id="SM00292">
    <property type="entry name" value="BRCT"/>
    <property type="match status" value="2"/>
</dbReference>
<evidence type="ECO:0000256" key="7">
    <source>
        <dbReference type="ARBA" id="ARBA00022763"/>
    </source>
</evidence>
<feature type="region of interest" description="Disordered" evidence="14">
    <location>
        <begin position="179"/>
        <end position="225"/>
    </location>
</feature>
<evidence type="ECO:0000256" key="8">
    <source>
        <dbReference type="ARBA" id="ARBA00022843"/>
    </source>
</evidence>
<feature type="compositionally biased region" description="Polar residues" evidence="14">
    <location>
        <begin position="838"/>
        <end position="853"/>
    </location>
</feature>
<comment type="caution">
    <text evidence="17">The sequence shown here is derived from an EMBL/GenBank/DDBJ whole genome shotgun (WGS) entry which is preliminary data.</text>
</comment>
<keyword evidence="8" id="KW-0832">Ubl conjugation</keyword>
<keyword evidence="18" id="KW-1185">Reference proteome</keyword>
<feature type="compositionally biased region" description="Polar residues" evidence="14">
    <location>
        <begin position="562"/>
        <end position="571"/>
    </location>
</feature>
<evidence type="ECO:0000256" key="4">
    <source>
        <dbReference type="ARBA" id="ARBA00022454"/>
    </source>
</evidence>
<protein>
    <recommendedName>
        <fullName evidence="3">Mediator of DNA damage checkpoint protein 1</fullName>
    </recommendedName>
    <alternativeName>
        <fullName evidence="13">PAX transactivation activation domain-interacting protein</fullName>
    </alternativeName>
    <alternativeName>
        <fullName evidence="12">PAX-interacting protein 1</fullName>
    </alternativeName>
</protein>
<evidence type="ECO:0000313" key="17">
    <source>
        <dbReference type="EMBL" id="KAK7793145.1"/>
    </source>
</evidence>
<feature type="compositionally biased region" description="Polar residues" evidence="14">
    <location>
        <begin position="1874"/>
        <end position="1887"/>
    </location>
</feature>
<feature type="region of interest" description="Disordered" evidence="14">
    <location>
        <begin position="1061"/>
        <end position="1090"/>
    </location>
</feature>
<keyword evidence="10" id="KW-0539">Nucleus</keyword>
<feature type="region of interest" description="Disordered" evidence="14">
    <location>
        <begin position="1109"/>
        <end position="1674"/>
    </location>
</feature>
<evidence type="ECO:0000256" key="13">
    <source>
        <dbReference type="ARBA" id="ARBA00030146"/>
    </source>
</evidence>
<feature type="compositionally biased region" description="Polar residues" evidence="14">
    <location>
        <begin position="1302"/>
        <end position="1317"/>
    </location>
</feature>
<feature type="compositionally biased region" description="Basic and acidic residues" evidence="14">
    <location>
        <begin position="146"/>
        <end position="160"/>
    </location>
</feature>
<feature type="compositionally biased region" description="Basic and acidic residues" evidence="14">
    <location>
        <begin position="1424"/>
        <end position="1446"/>
    </location>
</feature>
<evidence type="ECO:0000313" key="18">
    <source>
        <dbReference type="Proteomes" id="UP001378592"/>
    </source>
</evidence>
<evidence type="ECO:0000256" key="9">
    <source>
        <dbReference type="ARBA" id="ARBA00022990"/>
    </source>
</evidence>
<feature type="compositionally biased region" description="Acidic residues" evidence="14">
    <location>
        <begin position="548"/>
        <end position="560"/>
    </location>
</feature>
<feature type="compositionally biased region" description="Basic and acidic residues" evidence="14">
    <location>
        <begin position="263"/>
        <end position="288"/>
    </location>
</feature>
<feature type="compositionally biased region" description="Basic and acidic residues" evidence="14">
    <location>
        <begin position="194"/>
        <end position="203"/>
    </location>
</feature>
<dbReference type="Gene3D" id="3.40.50.10190">
    <property type="entry name" value="BRCT domain"/>
    <property type="match status" value="2"/>
</dbReference>
<dbReference type="Pfam" id="PF00498">
    <property type="entry name" value="FHA"/>
    <property type="match status" value="1"/>
</dbReference>
<feature type="compositionally biased region" description="Basic and acidic residues" evidence="14">
    <location>
        <begin position="926"/>
        <end position="938"/>
    </location>
</feature>
<evidence type="ECO:0000256" key="6">
    <source>
        <dbReference type="ARBA" id="ARBA00022737"/>
    </source>
</evidence>
<feature type="region of interest" description="Disordered" evidence="14">
    <location>
        <begin position="263"/>
        <end position="417"/>
    </location>
</feature>
<feature type="compositionally biased region" description="Low complexity" evidence="14">
    <location>
        <begin position="1563"/>
        <end position="1574"/>
    </location>
</feature>
<evidence type="ECO:0000256" key="10">
    <source>
        <dbReference type="ARBA" id="ARBA00023242"/>
    </source>
</evidence>
<keyword evidence="5" id="KW-1017">Isopeptide bond</keyword>
<sequence length="2153" mass="235734">MDCTQVLESDELNDSLAYKYKVKVAELKVNDNLYPIFSGSNRIGRDPEFCSVVFNNMTLSKEHAVIEVEDRFSHLIYDLGSKNKTRVGKTILKPHIRYQLLDKSQILLGDLSAEYFIIPEEQENKPFAVIQESDDEVIPDTPVQMKLRESKESSSSREESPTIFEMETQLGYIEPCVKTVQDPGVPEGNLVEGSHPEGNENKESSTAGASNSTDTAATSGSEVNICESDVKETTAEVNHSSDGDETDPEDVFFAMTQKRDVSLLDSSDAERPSELKETVENGQPKETDQIVDNSSGVNKTTEDSVDNTRQQSTEKAIELPCSSADSEDDVSRAANQIVVPEEKKIRGEGEENNEEKTSLEKEVHPEATHITDSVERSGEGSTTSKMVMKEHSEENENKHLFKQPLPANEEQKKTEKTVQVILPVDEEMPGERIETVDLNLEEDDSFFNAATQVLQPESQVSEVLKTPLIDAATRQETNLSLEGNEPCNAIETNEESRDQECDSEIICDAPVQAIQLENGENSSGAKLEVKEQVLSAPEDKLSTCNKDDEGDSDSTTDDESSFFNAPTQIVHTENEHTDSRPSPGVELGKPTCSSVAPDKLKTSGKDEQEKEEITEADDKVKKADDFIFTAPTQVLQVKRKEGNISSEKDIEPHAEQNSSTGSSIEGCSENDSIFDAPTQLVIHSENLQEDSLKSSGIEKQPEKKEADQQQRAVVSDSETDKNDSIYEAETQVFHLGSEAPVTFTTSTPAKKKSVTFVDDCDRDQSVERPVSSEDHPKPEGTTSRSENETIFDGATKVVEPGSVGSSSLKEPSEKPKPLNNVPAEEDEKCVSECRKNNNQEGSASESKFPNSPQIHPLDDSDDSIFSAPTQIISRPSHLHDATSPRASTSGKLHSSSLGTEVVPEADLQIAKNNEEKTSSEENVCDASRKEEEDRHNDSFFEAATQLYTSSALSEVDNSDVADDKANQSLSRSSSYSSIHEAPTQCMDDLVVALSSDNAKESVEKSGQTEETQKKTQVAEGTSAEEPLQVHEAATAGAMASLADESSDLVLPSTQELKEVGQEFYGCASDDEKPSTSNEVSSPVIQKRTRSIPFKKGILMAKSLESIKSTVASGSGDNSSDNKAQPDIESTKLGKLPKDKNGLKKTAGKKKAMAAKGNDKSKKITEYLESNNSRDKSAEKEDKYEENKAASDENEKGRPSRQRKPTWKARESTEEGLLAPIQKTKKGDTKEQSSFKVSPGSSKQTKKLVSSLPKEENIAKEDQNRKETSKLPTKMNTESCVNSESKPENNVKQKKSENLDIGSDNQRNIHVHSLSSPQSKDEKTTVKKGVKSKRSLEVIKSKTIGLNTSSSPESCSSDRRAETSVDSSSSKRRRTLLPMSDSVQDVEIAVDVSRKGTNVPPSSVEPKAEEGTTRSRRKPINISDKSNEAKHEVSPLHGSLQKEEANQNKRGRPKRSTTVVDMLTSGTKSVSKSALGKIRHDSNADVDRQENEGVPSSSIEDKSVNVGKRGRPRHTTTPNSASSSDAEVKPGKKVFPSGDKQTESKVSGKDDKSRNIPFNRSKRSATNSTSSSEVEIISEKTKEYSLEKEKENSVSPSDKLDVKKRGRPKRSVASRGSSVEMELKPVIRNKRTQDSDICDTPTKGRKISVAVSSSEQDEKVDAGKKGRAKRSAKKAFGLDKEINSSVCTAPVQRLQGSDICDTPRKQRRNHVPSLECDDVEMVETNRRGRSKRSDTPSVSSERETCASSLESSEVEIVEEHKRGRSKRIVKKGVPSEKETGASSLQSDTVEIIETNKRSRSKKSASPRVPLKRESGASLESGEVEIIGTNERGHSKQSAAPNVPLASKEQLTPITKVKSDKIANPTSPPLAKQRRTIVQSGNRTPSKANDASEPKLSRGRKKGVNVVASDEDQSMCGSPSFGSAGRKRKVLSQASSTESDGHSSQGEGTPKRSSRIKHHAEYHIMFTGVGCSGADEAAIKKLGGKVVQEPEECTILITDKIRRTFKFLCIMGHGKPIVTPDWIKQSHLSGSFLDPWNFIVKDKEAEKKFKFQLQKSLKEASAKKLLDGYSVFATPSVKPPPTEMKGIVENCGGQFLTKDPSPGKWPEKSFIISAVDDKKLCSKFKKSSVPIVSVEILLTGILQQKLNISDYILKL</sequence>
<dbReference type="Pfam" id="PF16589">
    <property type="entry name" value="BRCT_2"/>
    <property type="match status" value="1"/>
</dbReference>
<feature type="compositionally biased region" description="Basic and acidic residues" evidence="14">
    <location>
        <begin position="1156"/>
        <end position="1197"/>
    </location>
</feature>
<feature type="compositionally biased region" description="Polar residues" evidence="14">
    <location>
        <begin position="655"/>
        <end position="671"/>
    </location>
</feature>
<feature type="compositionally biased region" description="Basic and acidic residues" evidence="14">
    <location>
        <begin position="1477"/>
        <end position="1490"/>
    </location>
</feature>
<evidence type="ECO:0000256" key="2">
    <source>
        <dbReference type="ARBA" id="ARBA00004286"/>
    </source>
</evidence>
<feature type="compositionally biased region" description="Polar residues" evidence="14">
    <location>
        <begin position="1455"/>
        <end position="1471"/>
    </location>
</feature>
<dbReference type="SMART" id="SM00240">
    <property type="entry name" value="FHA"/>
    <property type="match status" value="1"/>
</dbReference>
<feature type="compositionally biased region" description="Basic and acidic residues" evidence="14">
    <location>
        <begin position="533"/>
        <end position="547"/>
    </location>
</feature>
<comment type="subcellular location">
    <subcellularLocation>
        <location evidence="2">Chromosome</location>
    </subcellularLocation>
    <subcellularLocation>
        <location evidence="1">Nucleus</location>
    </subcellularLocation>
</comment>
<accession>A0AAN9VBC9</accession>
<evidence type="ECO:0000256" key="12">
    <source>
        <dbReference type="ARBA" id="ARBA00023858"/>
    </source>
</evidence>
<feature type="compositionally biased region" description="Basic and acidic residues" evidence="14">
    <location>
        <begin position="1252"/>
        <end position="1268"/>
    </location>
</feature>
<feature type="compositionally biased region" description="Polar residues" evidence="14">
    <location>
        <begin position="204"/>
        <end position="222"/>
    </location>
</feature>
<reference evidence="17 18" key="1">
    <citation type="submission" date="2024-03" db="EMBL/GenBank/DDBJ databases">
        <title>The genome assembly and annotation of the cricket Gryllus longicercus Weissman &amp; Gray.</title>
        <authorList>
            <person name="Szrajer S."/>
            <person name="Gray D."/>
            <person name="Ylla G."/>
        </authorList>
    </citation>
    <scope>NUCLEOTIDE SEQUENCE [LARGE SCALE GENOMIC DNA]</scope>
    <source>
        <strain evidence="17">DAG 2021-001</strain>
        <tissue evidence="17">Whole body minus gut</tissue>
    </source>
</reference>
<feature type="compositionally biased region" description="Polar residues" evidence="14">
    <location>
        <begin position="1269"/>
        <end position="1283"/>
    </location>
</feature>
<feature type="compositionally biased region" description="Polar residues" evidence="14">
    <location>
        <begin position="1109"/>
        <end position="1122"/>
    </location>
</feature>
<organism evidence="17 18">
    <name type="scientific">Gryllus longicercus</name>
    <dbReference type="NCBI Taxonomy" id="2509291"/>
    <lineage>
        <taxon>Eukaryota</taxon>
        <taxon>Metazoa</taxon>
        <taxon>Ecdysozoa</taxon>
        <taxon>Arthropoda</taxon>
        <taxon>Hexapoda</taxon>
        <taxon>Insecta</taxon>
        <taxon>Pterygota</taxon>
        <taxon>Neoptera</taxon>
        <taxon>Polyneoptera</taxon>
        <taxon>Orthoptera</taxon>
        <taxon>Ensifera</taxon>
        <taxon>Gryllidea</taxon>
        <taxon>Grylloidea</taxon>
        <taxon>Gryllidae</taxon>
        <taxon>Gryllinae</taxon>
        <taxon>Gryllus</taxon>
    </lineage>
</organism>
<dbReference type="GO" id="GO:0006974">
    <property type="term" value="P:DNA damage response"/>
    <property type="evidence" value="ECO:0007669"/>
    <property type="project" value="UniProtKB-KW"/>
</dbReference>
<dbReference type="PANTHER" id="PTHR23196:SF1">
    <property type="entry name" value="PAX-INTERACTING PROTEIN 1"/>
    <property type="match status" value="1"/>
</dbReference>
<feature type="compositionally biased region" description="Basic and acidic residues" evidence="14">
    <location>
        <begin position="340"/>
        <end position="378"/>
    </location>
</feature>
<feature type="compositionally biased region" description="Basic and acidic residues" evidence="14">
    <location>
        <begin position="1576"/>
        <end position="1602"/>
    </location>
</feature>
<dbReference type="PROSITE" id="PS50172">
    <property type="entry name" value="BRCT"/>
    <property type="match status" value="1"/>
</dbReference>
<evidence type="ECO:0000259" key="16">
    <source>
        <dbReference type="PROSITE" id="PS50172"/>
    </source>
</evidence>
<evidence type="ECO:0000256" key="1">
    <source>
        <dbReference type="ARBA" id="ARBA00004123"/>
    </source>
</evidence>
<dbReference type="GO" id="GO:0005694">
    <property type="term" value="C:chromosome"/>
    <property type="evidence" value="ECO:0007669"/>
    <property type="project" value="UniProtKB-SubCell"/>
</dbReference>
<dbReference type="GO" id="GO:0005634">
    <property type="term" value="C:nucleus"/>
    <property type="evidence" value="ECO:0007669"/>
    <property type="project" value="UniProtKB-SubCell"/>
</dbReference>
<evidence type="ECO:0000256" key="3">
    <source>
        <dbReference type="ARBA" id="ARBA00015014"/>
    </source>
</evidence>
<dbReference type="PROSITE" id="PS50006">
    <property type="entry name" value="FHA_DOMAIN"/>
    <property type="match status" value="1"/>
</dbReference>
<feature type="compositionally biased region" description="Polar residues" evidence="14">
    <location>
        <begin position="884"/>
        <end position="898"/>
    </location>
</feature>
<dbReference type="SUPFAM" id="SSF52113">
    <property type="entry name" value="BRCT domain"/>
    <property type="match status" value="1"/>
</dbReference>
<dbReference type="InterPro" id="IPR051579">
    <property type="entry name" value="DDR_Transcriptional_Reg"/>
</dbReference>
<evidence type="ECO:0000259" key="15">
    <source>
        <dbReference type="PROSITE" id="PS50006"/>
    </source>
</evidence>
<dbReference type="InterPro" id="IPR001357">
    <property type="entry name" value="BRCT_dom"/>
</dbReference>
<dbReference type="InterPro" id="IPR008984">
    <property type="entry name" value="SMAD_FHA_dom_sf"/>
</dbReference>
<feature type="domain" description="FHA" evidence="15">
    <location>
        <begin position="41"/>
        <end position="92"/>
    </location>
</feature>
<feature type="region of interest" description="Disordered" evidence="14">
    <location>
        <begin position="636"/>
        <end position="982"/>
    </location>
</feature>
<dbReference type="Pfam" id="PF16770">
    <property type="entry name" value="RTT107_BRCT_5"/>
    <property type="match status" value="1"/>
</dbReference>
<feature type="compositionally biased region" description="Polar residues" evidence="14">
    <location>
        <begin position="1074"/>
        <end position="1083"/>
    </location>
</feature>
<keyword evidence="4" id="KW-0158">Chromosome</keyword>
<keyword evidence="7" id="KW-0227">DNA damage</keyword>
<dbReference type="Gene3D" id="2.60.200.20">
    <property type="match status" value="1"/>
</dbReference>
<dbReference type="SUPFAM" id="SSF49879">
    <property type="entry name" value="SMAD/FHA domain"/>
    <property type="match status" value="1"/>
</dbReference>
<feature type="region of interest" description="Disordered" evidence="14">
    <location>
        <begin position="994"/>
        <end position="1040"/>
    </location>
</feature>
<dbReference type="CDD" id="cd17744">
    <property type="entry name" value="BRCT_MDC1_rpt1"/>
    <property type="match status" value="1"/>
</dbReference>
<gene>
    <name evidence="17" type="ORF">R5R35_011020</name>
</gene>
<keyword evidence="11" id="KW-0131">Cell cycle</keyword>
<feature type="region of interest" description="Disordered" evidence="14">
    <location>
        <begin position="134"/>
        <end position="162"/>
    </location>
</feature>
<feature type="compositionally biased region" description="Basic and acidic residues" evidence="14">
    <location>
        <begin position="1722"/>
        <end position="1743"/>
    </location>
</feature>
<feature type="domain" description="BRCT" evidence="16">
    <location>
        <begin position="1974"/>
        <end position="2038"/>
    </location>
</feature>
<dbReference type="CDD" id="cd22665">
    <property type="entry name" value="FHA_MDC1"/>
    <property type="match status" value="1"/>
</dbReference>
<dbReference type="PANTHER" id="PTHR23196">
    <property type="entry name" value="PAX TRANSCRIPTION ACTIVATION DOMAIN INTERACTING PROTEIN"/>
    <property type="match status" value="1"/>
</dbReference>
<keyword evidence="9" id="KW-0007">Acetylation</keyword>
<feature type="compositionally biased region" description="Basic and acidic residues" evidence="14">
    <location>
        <begin position="598"/>
        <end position="622"/>
    </location>
</feature>